<keyword evidence="2" id="KW-1185">Reference proteome</keyword>
<dbReference type="Proteomes" id="UP000800082">
    <property type="component" value="Unassembled WGS sequence"/>
</dbReference>
<gene>
    <name evidence="1" type="ORF">M421DRAFT_171779</name>
</gene>
<reference evidence="1" key="1">
    <citation type="journal article" date="2020" name="Stud. Mycol.">
        <title>101 Dothideomycetes genomes: a test case for predicting lifestyles and emergence of pathogens.</title>
        <authorList>
            <person name="Haridas S."/>
            <person name="Albert R."/>
            <person name="Binder M."/>
            <person name="Bloem J."/>
            <person name="Labutti K."/>
            <person name="Salamov A."/>
            <person name="Andreopoulos B."/>
            <person name="Baker S."/>
            <person name="Barry K."/>
            <person name="Bills G."/>
            <person name="Bluhm B."/>
            <person name="Cannon C."/>
            <person name="Castanera R."/>
            <person name="Culley D."/>
            <person name="Daum C."/>
            <person name="Ezra D."/>
            <person name="Gonzalez J."/>
            <person name="Henrissat B."/>
            <person name="Kuo A."/>
            <person name="Liang C."/>
            <person name="Lipzen A."/>
            <person name="Lutzoni F."/>
            <person name="Magnuson J."/>
            <person name="Mondo S."/>
            <person name="Nolan M."/>
            <person name="Ohm R."/>
            <person name="Pangilinan J."/>
            <person name="Park H.-J."/>
            <person name="Ramirez L."/>
            <person name="Alfaro M."/>
            <person name="Sun H."/>
            <person name="Tritt A."/>
            <person name="Yoshinaga Y."/>
            <person name="Zwiers L.-H."/>
            <person name="Turgeon B."/>
            <person name="Goodwin S."/>
            <person name="Spatafora J."/>
            <person name="Crous P."/>
            <person name="Grigoriev I."/>
        </authorList>
    </citation>
    <scope>NUCLEOTIDE SEQUENCE</scope>
    <source>
        <strain evidence="1">CBS 183.55</strain>
    </source>
</reference>
<organism evidence="1 2">
    <name type="scientific">Didymella exigua CBS 183.55</name>
    <dbReference type="NCBI Taxonomy" id="1150837"/>
    <lineage>
        <taxon>Eukaryota</taxon>
        <taxon>Fungi</taxon>
        <taxon>Dikarya</taxon>
        <taxon>Ascomycota</taxon>
        <taxon>Pezizomycotina</taxon>
        <taxon>Dothideomycetes</taxon>
        <taxon>Pleosporomycetidae</taxon>
        <taxon>Pleosporales</taxon>
        <taxon>Pleosporineae</taxon>
        <taxon>Didymellaceae</taxon>
        <taxon>Didymella</taxon>
    </lineage>
</organism>
<dbReference type="GeneID" id="54345432"/>
<evidence type="ECO:0000313" key="1">
    <source>
        <dbReference type="EMBL" id="KAF1927630.1"/>
    </source>
</evidence>
<name>A0A6A5RK39_9PLEO</name>
<dbReference type="RefSeq" id="XP_033447882.1">
    <property type="nucleotide sequence ID" value="XM_033587785.1"/>
</dbReference>
<protein>
    <submittedName>
        <fullName evidence="1">Uncharacterized protein</fullName>
    </submittedName>
</protein>
<proteinExistence type="predicted"/>
<accession>A0A6A5RK39</accession>
<sequence length="183" mass="20317">MTLRDGGSNDTILRRDTLPFLLPKAAGFEALKLREDRLPLHQKPKGRNWRICSLGPWCLTLSYATCCPVESADSFRSSGCHSCRSAWVLTSARSRCTSKAPAHQSFVPSDAAQNLTCGACRRSKNGVRVVAAQQGTFSRGNRGAEEKILYGASRVIRHETKESAKTNRLVSWFHMDLCRYNGL</sequence>
<evidence type="ECO:0000313" key="2">
    <source>
        <dbReference type="Proteomes" id="UP000800082"/>
    </source>
</evidence>
<dbReference type="AlphaFoldDB" id="A0A6A5RK39"/>
<dbReference type="EMBL" id="ML978971">
    <property type="protein sequence ID" value="KAF1927630.1"/>
    <property type="molecule type" value="Genomic_DNA"/>
</dbReference>